<accession>A0A0C3ANL0</accession>
<name>A0A0C3ANL0_SERVB</name>
<gene>
    <name evidence="1" type="ORF">M408DRAFT_102372</name>
</gene>
<dbReference type="AlphaFoldDB" id="A0A0C3ANL0"/>
<dbReference type="Proteomes" id="UP000054097">
    <property type="component" value="Unassembled WGS sequence"/>
</dbReference>
<proteinExistence type="predicted"/>
<organism evidence="1 2">
    <name type="scientific">Serendipita vermifera MAFF 305830</name>
    <dbReference type="NCBI Taxonomy" id="933852"/>
    <lineage>
        <taxon>Eukaryota</taxon>
        <taxon>Fungi</taxon>
        <taxon>Dikarya</taxon>
        <taxon>Basidiomycota</taxon>
        <taxon>Agaricomycotina</taxon>
        <taxon>Agaricomycetes</taxon>
        <taxon>Sebacinales</taxon>
        <taxon>Serendipitaceae</taxon>
        <taxon>Serendipita</taxon>
    </lineage>
</organism>
<evidence type="ECO:0000313" key="1">
    <source>
        <dbReference type="EMBL" id="KIM21589.1"/>
    </source>
</evidence>
<protein>
    <submittedName>
        <fullName evidence="1">Uncharacterized protein</fullName>
    </submittedName>
</protein>
<keyword evidence="2" id="KW-1185">Reference proteome</keyword>
<dbReference type="HOGENOM" id="CLU_1705332_0_0_1"/>
<sequence>MRPPTVPSDAIDHPMPGMSIQTRCSSNAHVLAFLITRRLDSPLLFSHHAAHFLIPRMFRLQALLGCWQTTAGYRWICCHLGEGTAGRRERDEQVWFEWGRWAIRTSATRSDGFQSPLRNTIGIDRRTAGLTEIEQCISSLLYLPLFILTIVLSI</sequence>
<reference evidence="2" key="2">
    <citation type="submission" date="2015-01" db="EMBL/GenBank/DDBJ databases">
        <title>Evolutionary Origins and Diversification of the Mycorrhizal Mutualists.</title>
        <authorList>
            <consortium name="DOE Joint Genome Institute"/>
            <consortium name="Mycorrhizal Genomics Consortium"/>
            <person name="Kohler A."/>
            <person name="Kuo A."/>
            <person name="Nagy L.G."/>
            <person name="Floudas D."/>
            <person name="Copeland A."/>
            <person name="Barry K.W."/>
            <person name="Cichocki N."/>
            <person name="Veneault-Fourrey C."/>
            <person name="LaButti K."/>
            <person name="Lindquist E.A."/>
            <person name="Lipzen A."/>
            <person name="Lundell T."/>
            <person name="Morin E."/>
            <person name="Murat C."/>
            <person name="Riley R."/>
            <person name="Ohm R."/>
            <person name="Sun H."/>
            <person name="Tunlid A."/>
            <person name="Henrissat B."/>
            <person name="Grigoriev I.V."/>
            <person name="Hibbett D.S."/>
            <person name="Martin F."/>
        </authorList>
    </citation>
    <scope>NUCLEOTIDE SEQUENCE [LARGE SCALE GENOMIC DNA]</scope>
    <source>
        <strain evidence="2">MAFF 305830</strain>
    </source>
</reference>
<evidence type="ECO:0000313" key="2">
    <source>
        <dbReference type="Proteomes" id="UP000054097"/>
    </source>
</evidence>
<reference evidence="1 2" key="1">
    <citation type="submission" date="2014-04" db="EMBL/GenBank/DDBJ databases">
        <authorList>
            <consortium name="DOE Joint Genome Institute"/>
            <person name="Kuo A."/>
            <person name="Zuccaro A."/>
            <person name="Kohler A."/>
            <person name="Nagy L.G."/>
            <person name="Floudas D."/>
            <person name="Copeland A."/>
            <person name="Barry K.W."/>
            <person name="Cichocki N."/>
            <person name="Veneault-Fourrey C."/>
            <person name="LaButti K."/>
            <person name="Lindquist E.A."/>
            <person name="Lipzen A."/>
            <person name="Lundell T."/>
            <person name="Morin E."/>
            <person name="Murat C."/>
            <person name="Sun H."/>
            <person name="Tunlid A."/>
            <person name="Henrissat B."/>
            <person name="Grigoriev I.V."/>
            <person name="Hibbett D.S."/>
            <person name="Martin F."/>
            <person name="Nordberg H.P."/>
            <person name="Cantor M.N."/>
            <person name="Hua S.X."/>
        </authorList>
    </citation>
    <scope>NUCLEOTIDE SEQUENCE [LARGE SCALE GENOMIC DNA]</scope>
    <source>
        <strain evidence="1 2">MAFF 305830</strain>
    </source>
</reference>
<dbReference type="EMBL" id="KN824378">
    <property type="protein sequence ID" value="KIM21589.1"/>
    <property type="molecule type" value="Genomic_DNA"/>
</dbReference>